<feature type="domain" description="EamA" evidence="2">
    <location>
        <begin position="16"/>
        <end position="148"/>
    </location>
</feature>
<feature type="transmembrane region" description="Helical" evidence="1">
    <location>
        <begin position="107"/>
        <end position="126"/>
    </location>
</feature>
<keyword evidence="1" id="KW-0472">Membrane</keyword>
<feature type="transmembrane region" description="Helical" evidence="1">
    <location>
        <begin position="188"/>
        <end position="208"/>
    </location>
</feature>
<keyword evidence="1" id="KW-1133">Transmembrane helix</keyword>
<dbReference type="PANTHER" id="PTHR22911:SF103">
    <property type="entry name" value="BLR2811 PROTEIN"/>
    <property type="match status" value="1"/>
</dbReference>
<feature type="domain" description="EamA" evidence="2">
    <location>
        <begin position="157"/>
        <end position="283"/>
    </location>
</feature>
<feature type="transmembrane region" description="Helical" evidence="1">
    <location>
        <begin position="158"/>
        <end position="176"/>
    </location>
</feature>
<dbReference type="Pfam" id="PF00892">
    <property type="entry name" value="EamA"/>
    <property type="match status" value="2"/>
</dbReference>
<reference evidence="3" key="1">
    <citation type="submission" date="2018-06" db="EMBL/GenBank/DDBJ databases">
        <authorList>
            <person name="Zhirakovskaya E."/>
        </authorList>
    </citation>
    <scope>NUCLEOTIDE SEQUENCE</scope>
</reference>
<feature type="transmembrane region" description="Helical" evidence="1">
    <location>
        <begin position="271"/>
        <end position="289"/>
    </location>
</feature>
<name>A0A3B0T754_9ZZZZ</name>
<feature type="transmembrane region" description="Helical" evidence="1">
    <location>
        <begin position="246"/>
        <end position="265"/>
    </location>
</feature>
<feature type="transmembrane region" description="Helical" evidence="1">
    <location>
        <begin position="17"/>
        <end position="38"/>
    </location>
</feature>
<feature type="transmembrane region" description="Helical" evidence="1">
    <location>
        <begin position="44"/>
        <end position="63"/>
    </location>
</feature>
<sequence length="298" mass="32107">MSSAAHNGAPAGSTMKAIGLMCASVAVFSIIDTSAKYLTAEFDTVQIVWARYAGHVLFTLLLFRPRTLVAQFSSRRPWLQIARGSVLFLATVSNFIALRYLQLAETVSIFFLAPLLVALLAVVLLGEKVGLRRWGAIAVGFLGVMIVARPGFGGLHWAIVFSFAAVTGYAFYSIFTRMLAGIDRPETSLLYSALAGLVLSTPFVPFFWIWPSDLLAWGLFAAMGLCGAVGHYLLILAHAWAGASVLSPFIFTAIIWMVLSGYLVFGDVPGWSTLVGASVVIGSGLYLLYREHAAKGEV</sequence>
<organism evidence="3">
    <name type="scientific">hydrothermal vent metagenome</name>
    <dbReference type="NCBI Taxonomy" id="652676"/>
    <lineage>
        <taxon>unclassified sequences</taxon>
        <taxon>metagenomes</taxon>
        <taxon>ecological metagenomes</taxon>
    </lineage>
</organism>
<feature type="transmembrane region" description="Helical" evidence="1">
    <location>
        <begin position="214"/>
        <end position="234"/>
    </location>
</feature>
<gene>
    <name evidence="3" type="ORF">MNBD_ALPHA09-621</name>
</gene>
<protein>
    <recommendedName>
        <fullName evidence="2">EamA domain-containing protein</fullName>
    </recommendedName>
</protein>
<evidence type="ECO:0000256" key="1">
    <source>
        <dbReference type="SAM" id="Phobius"/>
    </source>
</evidence>
<dbReference type="InterPro" id="IPR037185">
    <property type="entry name" value="EmrE-like"/>
</dbReference>
<evidence type="ECO:0000313" key="3">
    <source>
        <dbReference type="EMBL" id="VAW10252.1"/>
    </source>
</evidence>
<dbReference type="GO" id="GO:0016020">
    <property type="term" value="C:membrane"/>
    <property type="evidence" value="ECO:0007669"/>
    <property type="project" value="InterPro"/>
</dbReference>
<dbReference type="InterPro" id="IPR000620">
    <property type="entry name" value="EamA_dom"/>
</dbReference>
<dbReference type="PANTHER" id="PTHR22911">
    <property type="entry name" value="ACYL-MALONYL CONDENSING ENZYME-RELATED"/>
    <property type="match status" value="1"/>
</dbReference>
<dbReference type="EMBL" id="UOEM01000008">
    <property type="protein sequence ID" value="VAW10252.1"/>
    <property type="molecule type" value="Genomic_DNA"/>
</dbReference>
<keyword evidence="1" id="KW-0812">Transmembrane</keyword>
<proteinExistence type="predicted"/>
<accession>A0A3B0T754</accession>
<feature type="transmembrane region" description="Helical" evidence="1">
    <location>
        <begin position="133"/>
        <end position="152"/>
    </location>
</feature>
<dbReference type="Gene3D" id="1.10.3730.20">
    <property type="match status" value="1"/>
</dbReference>
<evidence type="ECO:0000259" key="2">
    <source>
        <dbReference type="Pfam" id="PF00892"/>
    </source>
</evidence>
<dbReference type="AlphaFoldDB" id="A0A3B0T754"/>
<dbReference type="SUPFAM" id="SSF103481">
    <property type="entry name" value="Multidrug resistance efflux transporter EmrE"/>
    <property type="match status" value="2"/>
</dbReference>
<feature type="transmembrane region" description="Helical" evidence="1">
    <location>
        <begin position="84"/>
        <end position="101"/>
    </location>
</feature>